<dbReference type="PROSITE" id="PS01278">
    <property type="entry name" value="MTTASE_RADICAL"/>
    <property type="match status" value="1"/>
</dbReference>
<evidence type="ECO:0000256" key="7">
    <source>
        <dbReference type="ARBA" id="ARBA00023014"/>
    </source>
</evidence>
<evidence type="ECO:0000313" key="11">
    <source>
        <dbReference type="Proteomes" id="UP000008922"/>
    </source>
</evidence>
<dbReference type="Gene3D" id="3.80.30.20">
    <property type="entry name" value="tm_1862 like domain"/>
    <property type="match status" value="1"/>
</dbReference>
<reference evidence="10 11" key="1">
    <citation type="submission" date="2010-12" db="EMBL/GenBank/DDBJ databases">
        <title>Whole genome sequence of Anaerolinea thermophila UNI-1.</title>
        <authorList>
            <person name="Narita-Yamada S."/>
            <person name="Kishi E."/>
            <person name="Watanabe Y."/>
            <person name="Takasaki K."/>
            <person name="Ankai A."/>
            <person name="Oguchi A."/>
            <person name="Fukui S."/>
            <person name="Takahashi M."/>
            <person name="Yashiro I."/>
            <person name="Hosoyama A."/>
            <person name="Sekiguchi Y."/>
            <person name="Hanada S."/>
            <person name="Fujita N."/>
        </authorList>
    </citation>
    <scope>NUCLEOTIDE SEQUENCE [LARGE SCALE GENOMIC DNA]</scope>
    <source>
        <strain evidence="11">DSM 14523 / JCM 11388 / NBRC 100420 / UNI-1</strain>
    </source>
</reference>
<keyword evidence="3" id="KW-0808">Transferase</keyword>
<dbReference type="Gene3D" id="3.40.50.12160">
    <property type="entry name" value="Methylthiotransferase, N-terminal domain"/>
    <property type="match status" value="1"/>
</dbReference>
<dbReference type="SFLD" id="SFLDS00029">
    <property type="entry name" value="Radical_SAM"/>
    <property type="match status" value="1"/>
</dbReference>
<keyword evidence="7" id="KW-0411">Iron-sulfur</keyword>
<dbReference type="STRING" id="926569.ANT_16230"/>
<evidence type="ECO:0000256" key="5">
    <source>
        <dbReference type="ARBA" id="ARBA00022723"/>
    </source>
</evidence>
<proteinExistence type="predicted"/>
<feature type="domain" description="Radical SAM core" evidence="9">
    <location>
        <begin position="128"/>
        <end position="357"/>
    </location>
</feature>
<dbReference type="GO" id="GO:0035598">
    <property type="term" value="F:tRNA (N(6)-L-threonylcarbamoyladenosine(37)-C(2))-methylthiotransferase activity"/>
    <property type="evidence" value="ECO:0007669"/>
    <property type="project" value="TreeGrafter"/>
</dbReference>
<keyword evidence="4" id="KW-0949">S-adenosyl-L-methionine</keyword>
<name>E8N5D5_ANATU</name>
<dbReference type="InterPro" id="IPR038135">
    <property type="entry name" value="Methylthiotransferase_N_sf"/>
</dbReference>
<dbReference type="InterPro" id="IPR006638">
    <property type="entry name" value="Elp3/MiaA/NifB-like_rSAM"/>
</dbReference>
<dbReference type="SFLD" id="SFLDG01082">
    <property type="entry name" value="B12-binding_domain_containing"/>
    <property type="match status" value="1"/>
</dbReference>
<dbReference type="PROSITE" id="PS51449">
    <property type="entry name" value="MTTASE_N"/>
    <property type="match status" value="1"/>
</dbReference>
<protein>
    <submittedName>
        <fullName evidence="10">Uncharacterized protein</fullName>
    </submittedName>
</protein>
<dbReference type="PANTHER" id="PTHR11918:SF45">
    <property type="entry name" value="THREONYLCARBAMOYLADENOSINE TRNA METHYLTHIOTRANSFERASE"/>
    <property type="match status" value="1"/>
</dbReference>
<dbReference type="AlphaFoldDB" id="E8N5D5"/>
<evidence type="ECO:0000256" key="2">
    <source>
        <dbReference type="ARBA" id="ARBA00022485"/>
    </source>
</evidence>
<dbReference type="SUPFAM" id="SSF102114">
    <property type="entry name" value="Radical SAM enzymes"/>
    <property type="match status" value="1"/>
</dbReference>
<dbReference type="InterPro" id="IPR007197">
    <property type="entry name" value="rSAM"/>
</dbReference>
<dbReference type="SFLD" id="SFLDG01061">
    <property type="entry name" value="methylthiotransferase"/>
    <property type="match status" value="1"/>
</dbReference>
<dbReference type="GO" id="GO:0051539">
    <property type="term" value="F:4 iron, 4 sulfur cluster binding"/>
    <property type="evidence" value="ECO:0007669"/>
    <property type="project" value="UniProtKB-KW"/>
</dbReference>
<dbReference type="KEGG" id="atm:ANT_16230"/>
<dbReference type="Pfam" id="PF04055">
    <property type="entry name" value="Radical_SAM"/>
    <property type="match status" value="1"/>
</dbReference>
<dbReference type="Proteomes" id="UP000008922">
    <property type="component" value="Chromosome"/>
</dbReference>
<accession>E8N5D5</accession>
<dbReference type="HOGENOM" id="CLU_018697_1_0_0"/>
<dbReference type="PROSITE" id="PS51918">
    <property type="entry name" value="RADICAL_SAM"/>
    <property type="match status" value="1"/>
</dbReference>
<dbReference type="InterPro" id="IPR023404">
    <property type="entry name" value="rSAM_horseshoe"/>
</dbReference>
<keyword evidence="5" id="KW-0479">Metal-binding</keyword>
<evidence type="ECO:0000259" key="8">
    <source>
        <dbReference type="PROSITE" id="PS51449"/>
    </source>
</evidence>
<sequence>MRIFLDSVGCRLNQSEIEKFALEFRAAGHTIVASPSEADLVVVNTCAVTAEAASDSRQKIRQAARYTSGKIAVTGCWATLDRVGAMSLPKVDRVFLNDQKDTLVSTVLGIPTEVFDIEPLAREPLPGLHARTRAFIKVQDGCDNHCTFCVTRLARGKGRSRNIAEVLSDIRIAQAGGAKEVVLTGVHLGSWGQDFTPKMHLRDLIKVILQESDIPRLRLSSLEPWNLDEGFFALWEDSRLCRHLHLPLQSGCATTLRRMARKTSPQQFETLVNQARRWISDVAITTDIIVGFPGETEEEFEESLRFVERMRFAGGHVFTYSDRPGTAATRLPNPVPPEIRKLRNARIREVVQESAQNYLKQFLGKEVLVLWESTDSLGPLGWNLHGLTDHYIKVVSLSREKLWNRFSRVKLVEVEGDRIRGEILETLSE</sequence>
<dbReference type="GO" id="GO:0046872">
    <property type="term" value="F:metal ion binding"/>
    <property type="evidence" value="ECO:0007669"/>
    <property type="project" value="UniProtKB-KW"/>
</dbReference>
<dbReference type="InterPro" id="IPR005839">
    <property type="entry name" value="Methylthiotransferase"/>
</dbReference>
<dbReference type="InterPro" id="IPR020612">
    <property type="entry name" value="Methylthiotransferase_CS"/>
</dbReference>
<dbReference type="NCBIfam" id="TIGR00089">
    <property type="entry name" value="MiaB/RimO family radical SAM methylthiotransferase"/>
    <property type="match status" value="1"/>
</dbReference>
<organism evidence="10 11">
    <name type="scientific">Anaerolinea thermophila (strain DSM 14523 / JCM 11388 / NBRC 100420 / UNI-1)</name>
    <dbReference type="NCBI Taxonomy" id="926569"/>
    <lineage>
        <taxon>Bacteria</taxon>
        <taxon>Bacillati</taxon>
        <taxon>Chloroflexota</taxon>
        <taxon>Anaerolineae</taxon>
        <taxon>Anaerolineales</taxon>
        <taxon>Anaerolineaceae</taxon>
        <taxon>Anaerolinea</taxon>
    </lineage>
</organism>
<evidence type="ECO:0000313" key="10">
    <source>
        <dbReference type="EMBL" id="BAJ63649.1"/>
    </source>
</evidence>
<comment type="cofactor">
    <cofactor evidence="1">
        <name>[4Fe-4S] cluster</name>
        <dbReference type="ChEBI" id="CHEBI:49883"/>
    </cofactor>
</comment>
<evidence type="ECO:0000256" key="3">
    <source>
        <dbReference type="ARBA" id="ARBA00022679"/>
    </source>
</evidence>
<dbReference type="OrthoDB" id="9805215at2"/>
<evidence type="ECO:0000259" key="9">
    <source>
        <dbReference type="PROSITE" id="PS51918"/>
    </source>
</evidence>
<dbReference type="eggNOG" id="COG0621">
    <property type="taxonomic scope" value="Bacteria"/>
</dbReference>
<dbReference type="EMBL" id="AP012029">
    <property type="protein sequence ID" value="BAJ63649.1"/>
    <property type="molecule type" value="Genomic_DNA"/>
</dbReference>
<dbReference type="PANTHER" id="PTHR11918">
    <property type="entry name" value="RADICAL SAM PROTEINS"/>
    <property type="match status" value="1"/>
</dbReference>
<dbReference type="InterPro" id="IPR013848">
    <property type="entry name" value="Methylthiotransferase_N"/>
</dbReference>
<keyword evidence="11" id="KW-1185">Reference proteome</keyword>
<gene>
    <name evidence="10" type="ordered locus">ANT_16230</name>
</gene>
<evidence type="ECO:0000256" key="4">
    <source>
        <dbReference type="ARBA" id="ARBA00022691"/>
    </source>
</evidence>
<keyword evidence="6" id="KW-0408">Iron</keyword>
<dbReference type="InterPro" id="IPR058240">
    <property type="entry name" value="rSAM_sf"/>
</dbReference>
<evidence type="ECO:0000256" key="1">
    <source>
        <dbReference type="ARBA" id="ARBA00001966"/>
    </source>
</evidence>
<dbReference type="InParanoid" id="E8N5D5"/>
<dbReference type="CDD" id="cd01335">
    <property type="entry name" value="Radical_SAM"/>
    <property type="match status" value="1"/>
</dbReference>
<dbReference type="Pfam" id="PF00919">
    <property type="entry name" value="UPF0004"/>
    <property type="match status" value="1"/>
</dbReference>
<feature type="domain" description="MTTase N-terminal" evidence="8">
    <location>
        <begin position="1"/>
        <end position="112"/>
    </location>
</feature>
<dbReference type="FunCoup" id="E8N5D5">
    <property type="interactions" value="161"/>
</dbReference>
<evidence type="ECO:0000256" key="6">
    <source>
        <dbReference type="ARBA" id="ARBA00023004"/>
    </source>
</evidence>
<dbReference type="SMART" id="SM00729">
    <property type="entry name" value="Elp3"/>
    <property type="match status" value="1"/>
</dbReference>
<keyword evidence="2" id="KW-0004">4Fe-4S</keyword>